<dbReference type="EMBL" id="WTKP01000001">
    <property type="protein sequence ID" value="MWJ27028.1"/>
    <property type="molecule type" value="Genomic_DNA"/>
</dbReference>
<name>A0A7X3KPN4_9GAMM</name>
<dbReference type="AlphaFoldDB" id="A0A7X3KPN4"/>
<evidence type="ECO:0000256" key="1">
    <source>
        <dbReference type="SAM" id="Phobius"/>
    </source>
</evidence>
<dbReference type="InterPro" id="IPR009936">
    <property type="entry name" value="DUF1468"/>
</dbReference>
<organism evidence="3 4">
    <name type="scientific">Vreelandella zhuhanensis</name>
    <dbReference type="NCBI Taxonomy" id="2684210"/>
    <lineage>
        <taxon>Bacteria</taxon>
        <taxon>Pseudomonadati</taxon>
        <taxon>Pseudomonadota</taxon>
        <taxon>Gammaproteobacteria</taxon>
        <taxon>Oceanospirillales</taxon>
        <taxon>Halomonadaceae</taxon>
        <taxon>Vreelandella</taxon>
    </lineage>
</organism>
<gene>
    <name evidence="3" type="ORF">GPM19_02210</name>
</gene>
<comment type="caution">
    <text evidence="3">The sequence shown here is derived from an EMBL/GenBank/DDBJ whole genome shotgun (WGS) entry which is preliminary data.</text>
</comment>
<feature type="transmembrane region" description="Helical" evidence="1">
    <location>
        <begin position="116"/>
        <end position="136"/>
    </location>
</feature>
<keyword evidence="4" id="KW-1185">Reference proteome</keyword>
<keyword evidence="1" id="KW-0472">Membrane</keyword>
<evidence type="ECO:0000259" key="2">
    <source>
        <dbReference type="Pfam" id="PF07331"/>
    </source>
</evidence>
<reference evidence="3 4" key="1">
    <citation type="submission" date="2019-12" db="EMBL/GenBank/DDBJ databases">
        <title>Halomonas rutogse sp. nov. isolated from two lakes on Tibetan Plateau.</title>
        <authorList>
            <person name="Gao P."/>
        </authorList>
    </citation>
    <scope>NUCLEOTIDE SEQUENCE [LARGE SCALE GENOMIC DNA]</scope>
    <source>
        <strain evidence="3 4">ZH2S</strain>
    </source>
</reference>
<dbReference type="Pfam" id="PF07331">
    <property type="entry name" value="TctB"/>
    <property type="match status" value="1"/>
</dbReference>
<feature type="domain" description="DUF1468" evidence="2">
    <location>
        <begin position="11"/>
        <end position="141"/>
    </location>
</feature>
<sequence>MPRPLIELLCALLVSGLCIAGFFEAIRYAGPSGYLPKTVMALGFLLALIWAFQSALQWRKEGSASSQKGTDLPRLSVFIGLSIAYIVLIPFLGYFTATLLFIPAVTLLLGYRKTPVLFGAPVIFVVLLYLLFGLVLQVQLPDELLFQLVGTN</sequence>
<feature type="transmembrane region" description="Helical" evidence="1">
    <location>
        <begin position="6"/>
        <end position="26"/>
    </location>
</feature>
<protein>
    <recommendedName>
        <fullName evidence="2">DUF1468 domain-containing protein</fullName>
    </recommendedName>
</protein>
<keyword evidence="1" id="KW-0812">Transmembrane</keyword>
<dbReference type="Proteomes" id="UP000437638">
    <property type="component" value="Unassembled WGS sequence"/>
</dbReference>
<dbReference type="RefSeq" id="WP_160417215.1">
    <property type="nucleotide sequence ID" value="NZ_WTKP01000001.1"/>
</dbReference>
<evidence type="ECO:0000313" key="4">
    <source>
        <dbReference type="Proteomes" id="UP000437638"/>
    </source>
</evidence>
<evidence type="ECO:0000313" key="3">
    <source>
        <dbReference type="EMBL" id="MWJ27028.1"/>
    </source>
</evidence>
<accession>A0A7X3KPN4</accession>
<proteinExistence type="predicted"/>
<feature type="transmembrane region" description="Helical" evidence="1">
    <location>
        <begin position="76"/>
        <end position="109"/>
    </location>
</feature>
<feature type="transmembrane region" description="Helical" evidence="1">
    <location>
        <begin position="38"/>
        <end position="56"/>
    </location>
</feature>
<keyword evidence="1" id="KW-1133">Transmembrane helix</keyword>